<comment type="caution">
    <text evidence="7">The sequence shown here is derived from an EMBL/GenBank/DDBJ whole genome shotgun (WGS) entry which is preliminary data.</text>
</comment>
<dbReference type="InterPro" id="IPR008266">
    <property type="entry name" value="Tyr_kinase_AS"/>
</dbReference>
<dbReference type="Pfam" id="PF00069">
    <property type="entry name" value="Pkinase"/>
    <property type="match status" value="1"/>
</dbReference>
<keyword evidence="1" id="KW-0808">Transferase</keyword>
<keyword evidence="7" id="KW-0723">Serine/threonine-protein kinase</keyword>
<evidence type="ECO:0000256" key="5">
    <source>
        <dbReference type="SAM" id="MobiDB-lite"/>
    </source>
</evidence>
<keyword evidence="2" id="KW-0547">Nucleotide-binding</keyword>
<evidence type="ECO:0000256" key="1">
    <source>
        <dbReference type="ARBA" id="ARBA00022679"/>
    </source>
</evidence>
<dbReference type="PROSITE" id="PS50011">
    <property type="entry name" value="PROTEIN_KINASE_DOM"/>
    <property type="match status" value="1"/>
</dbReference>
<dbReference type="EMBL" id="JADBEE010000001">
    <property type="protein sequence ID" value="MBE1513540.1"/>
    <property type="molecule type" value="Genomic_DNA"/>
</dbReference>
<dbReference type="PANTHER" id="PTHR44329">
    <property type="entry name" value="SERINE/THREONINE-PROTEIN KINASE TNNI3K-RELATED"/>
    <property type="match status" value="1"/>
</dbReference>
<keyword evidence="8" id="KW-1185">Reference proteome</keyword>
<evidence type="ECO:0000259" key="6">
    <source>
        <dbReference type="PROSITE" id="PS50011"/>
    </source>
</evidence>
<feature type="compositionally biased region" description="Basic and acidic residues" evidence="5">
    <location>
        <begin position="383"/>
        <end position="396"/>
    </location>
</feature>
<dbReference type="Proteomes" id="UP000636579">
    <property type="component" value="Unassembled WGS sequence"/>
</dbReference>
<evidence type="ECO:0000313" key="7">
    <source>
        <dbReference type="EMBL" id="MBE1513540.1"/>
    </source>
</evidence>
<reference evidence="7 8" key="1">
    <citation type="submission" date="2020-10" db="EMBL/GenBank/DDBJ databases">
        <title>Sequencing the genomes of 1000 actinobacteria strains.</title>
        <authorList>
            <person name="Klenk H.-P."/>
        </authorList>
    </citation>
    <scope>NUCLEOTIDE SEQUENCE [LARGE SCALE GENOMIC DNA]</scope>
    <source>
        <strain evidence="7 8">DSM 15474</strain>
    </source>
</reference>
<organism evidence="7 8">
    <name type="scientific">Nesterenkonia halotolerans</name>
    <dbReference type="NCBI Taxonomy" id="225325"/>
    <lineage>
        <taxon>Bacteria</taxon>
        <taxon>Bacillati</taxon>
        <taxon>Actinomycetota</taxon>
        <taxon>Actinomycetes</taxon>
        <taxon>Micrococcales</taxon>
        <taxon>Micrococcaceae</taxon>
        <taxon>Nesterenkonia</taxon>
    </lineage>
</organism>
<dbReference type="PROSITE" id="PS00109">
    <property type="entry name" value="PROTEIN_KINASE_TYR"/>
    <property type="match status" value="1"/>
</dbReference>
<protein>
    <submittedName>
        <fullName evidence="7">Serine/threonine protein kinase</fullName>
    </submittedName>
</protein>
<feature type="domain" description="Protein kinase" evidence="6">
    <location>
        <begin position="32"/>
        <end position="310"/>
    </location>
</feature>
<dbReference type="Gene3D" id="1.10.510.10">
    <property type="entry name" value="Transferase(Phosphotransferase) domain 1"/>
    <property type="match status" value="1"/>
</dbReference>
<keyword evidence="4" id="KW-0067">ATP-binding</keyword>
<feature type="compositionally biased region" description="Low complexity" evidence="5">
    <location>
        <begin position="367"/>
        <end position="382"/>
    </location>
</feature>
<sequence length="543" mass="56778">MQLVREDAVQASGDTSSPAVGRRSECPRAEGITVERMLGMGGSCTVWLASWDGPAAPGWHLVDAVPPSRFALKLPHLPGLRCPAAGAAAKELQALDWLRHEHLVRAYGTVETSHGLGLMLEPYCAGSLGSVLRRAGRLSTGELVTVLTPIATALESLHQQGVVHGDVSPGNILLAPDGKPALGDLADAQALGLPGARTGTEGFIAPEALSNRWRSPGAGRARQRSSWPRVESDVYSLAAVAWFALCGSVPARTQYRAPLQALRPEVPGALVMLLESALQEDPQRRPGAGDFAVALFRAAVPTPLDLTPYVGEEVVPELPSVNTRSPDPRRRVALVAALTLLGSGVGAMVVVPQDDGGDPGLASAVQAPAGPESPASPESTESPESRDSPESREAAEGTRAPSPRGPGQPSELQETPDAGNLLQLEDPAAALEGIAVLRTQALRRADPGLVHRYTVEGSPARLADEELIRSFRARGLSYEGRALEIEVQPAAQHSAGPASGEVRLQVRVTAAGLQGGPAQTQRVVLGLQRHGGAWLLDSVEESG</sequence>
<evidence type="ECO:0000256" key="3">
    <source>
        <dbReference type="ARBA" id="ARBA00022777"/>
    </source>
</evidence>
<evidence type="ECO:0000313" key="8">
    <source>
        <dbReference type="Proteomes" id="UP000636579"/>
    </source>
</evidence>
<proteinExistence type="predicted"/>
<name>A0ABR9J3G2_9MICC</name>
<dbReference type="PANTHER" id="PTHR44329:SF288">
    <property type="entry name" value="MITOGEN-ACTIVATED PROTEIN KINASE KINASE KINASE 20"/>
    <property type="match status" value="1"/>
</dbReference>
<feature type="region of interest" description="Disordered" evidence="5">
    <location>
        <begin position="351"/>
        <end position="415"/>
    </location>
</feature>
<accession>A0ABR9J3G2</accession>
<dbReference type="InterPro" id="IPR000719">
    <property type="entry name" value="Prot_kinase_dom"/>
</dbReference>
<dbReference type="SUPFAM" id="SSF56112">
    <property type="entry name" value="Protein kinase-like (PK-like)"/>
    <property type="match status" value="1"/>
</dbReference>
<dbReference type="GO" id="GO:0004674">
    <property type="term" value="F:protein serine/threonine kinase activity"/>
    <property type="evidence" value="ECO:0007669"/>
    <property type="project" value="UniProtKB-KW"/>
</dbReference>
<evidence type="ECO:0000256" key="4">
    <source>
        <dbReference type="ARBA" id="ARBA00022840"/>
    </source>
</evidence>
<feature type="region of interest" description="Disordered" evidence="5">
    <location>
        <begin position="1"/>
        <end position="26"/>
    </location>
</feature>
<evidence type="ECO:0000256" key="2">
    <source>
        <dbReference type="ARBA" id="ARBA00022741"/>
    </source>
</evidence>
<dbReference type="RefSeq" id="WP_192590414.1">
    <property type="nucleotide sequence ID" value="NZ_JADBEE010000001.1"/>
</dbReference>
<dbReference type="InterPro" id="IPR011009">
    <property type="entry name" value="Kinase-like_dom_sf"/>
</dbReference>
<dbReference type="InterPro" id="IPR051681">
    <property type="entry name" value="Ser/Thr_Kinases-Pseudokinases"/>
</dbReference>
<gene>
    <name evidence="7" type="ORF">H4W26_000295</name>
</gene>
<keyword evidence="3 7" id="KW-0418">Kinase</keyword>